<reference evidence="7" key="2">
    <citation type="submission" date="2025-09" db="UniProtKB">
        <authorList>
            <consortium name="Ensembl"/>
        </authorList>
    </citation>
    <scope>IDENTIFICATION</scope>
</reference>
<feature type="domain" description="SH3" evidence="5">
    <location>
        <begin position="146"/>
        <end position="211"/>
    </location>
</feature>
<name>S4R8N5_PETMA</name>
<dbReference type="Gene3D" id="2.30.29.30">
    <property type="entry name" value="Pleckstrin-homology domain (PH domain)/Phosphotyrosine-binding domain (PTB)"/>
    <property type="match status" value="1"/>
</dbReference>
<comment type="subcellular location">
    <subcellularLocation>
        <location evidence="1">Cell projection</location>
    </subcellularLocation>
</comment>
<dbReference type="SMART" id="SM00233">
    <property type="entry name" value="PH"/>
    <property type="match status" value="1"/>
</dbReference>
<dbReference type="PANTHER" id="PTHR12845">
    <property type="entry name" value="GUANINE NUCLEOTIDE EXCHANGE FACTOR"/>
    <property type="match status" value="1"/>
</dbReference>
<feature type="domain" description="PH" evidence="6">
    <location>
        <begin position="12"/>
        <end position="133"/>
    </location>
</feature>
<dbReference type="PROSITE" id="PS50003">
    <property type="entry name" value="PH_DOMAIN"/>
    <property type="match status" value="1"/>
</dbReference>
<dbReference type="GeneTree" id="ENSGT01030000234571"/>
<keyword evidence="2 4" id="KW-0728">SH3 domain</keyword>
<dbReference type="InterPro" id="IPR001452">
    <property type="entry name" value="SH3_domain"/>
</dbReference>
<accession>S4R8N5</accession>
<dbReference type="SUPFAM" id="SSF50729">
    <property type="entry name" value="PH domain-like"/>
    <property type="match status" value="1"/>
</dbReference>
<dbReference type="InterPro" id="IPR011993">
    <property type="entry name" value="PH-like_dom_sf"/>
</dbReference>
<sequence>VQPFPLVSASRWLLKRGELATFEEESRIFRKSHNKQLVHLFLFTDVLIITKKKSNESYLVTDYALRKKVDVMAISGEELATQGGGGGRQGSANHLFTVTMRENHAGEHVQLVFVAELLSDRARWITGIRESRQEEPDLVRKTKELESRAQVEAVKTYGAKHPDELSLQSTDVAIVFQKGAPDGESGWYEGERLRDGERGWFPTECVREITNGDTIKSNLRRLERLMGIETVV</sequence>
<reference evidence="7" key="1">
    <citation type="submission" date="2025-08" db="UniProtKB">
        <authorList>
            <consortium name="Ensembl"/>
        </authorList>
    </citation>
    <scope>IDENTIFICATION</scope>
</reference>
<dbReference type="HOGENOM" id="CLU_012820_0_1_1"/>
<dbReference type="SUPFAM" id="SSF50044">
    <property type="entry name" value="SH3-domain"/>
    <property type="match status" value="1"/>
</dbReference>
<dbReference type="InterPro" id="IPR055251">
    <property type="entry name" value="SOS1_NGEF_PH"/>
</dbReference>
<dbReference type="PANTHER" id="PTHR12845:SF4">
    <property type="entry name" value="RHO GUANINE NUCLEOTIDE EXCHANGE FACTOR 26"/>
    <property type="match status" value="1"/>
</dbReference>
<dbReference type="Pfam" id="PF22697">
    <property type="entry name" value="SOS1_NGEF_PH"/>
    <property type="match status" value="1"/>
</dbReference>
<evidence type="ECO:0008006" key="8">
    <source>
        <dbReference type="Google" id="ProtNLM"/>
    </source>
</evidence>
<dbReference type="InterPro" id="IPR047271">
    <property type="entry name" value="Ephexin-like"/>
</dbReference>
<dbReference type="AlphaFoldDB" id="S4R8N5"/>
<dbReference type="PROSITE" id="PS50002">
    <property type="entry name" value="SH3"/>
    <property type="match status" value="1"/>
</dbReference>
<evidence type="ECO:0000313" key="7">
    <source>
        <dbReference type="Ensembl" id="ENSPMAP00000001566.1"/>
    </source>
</evidence>
<evidence type="ECO:0000256" key="1">
    <source>
        <dbReference type="ARBA" id="ARBA00004316"/>
    </source>
</evidence>
<protein>
    <recommendedName>
        <fullName evidence="8">SH3 domain-containing protein</fullName>
    </recommendedName>
</protein>
<evidence type="ECO:0000256" key="3">
    <source>
        <dbReference type="ARBA" id="ARBA00023273"/>
    </source>
</evidence>
<dbReference type="GO" id="GO:0005085">
    <property type="term" value="F:guanyl-nucleotide exchange factor activity"/>
    <property type="evidence" value="ECO:0007669"/>
    <property type="project" value="InterPro"/>
</dbReference>
<dbReference type="SMART" id="SM00326">
    <property type="entry name" value="SH3"/>
    <property type="match status" value="1"/>
</dbReference>
<dbReference type="Ensembl" id="ENSPMAT00000001573.1">
    <property type="protein sequence ID" value="ENSPMAP00000001566.1"/>
    <property type="gene ID" value="ENSPMAG00000001416.1"/>
</dbReference>
<organism evidence="7">
    <name type="scientific">Petromyzon marinus</name>
    <name type="common">Sea lamprey</name>
    <dbReference type="NCBI Taxonomy" id="7757"/>
    <lineage>
        <taxon>Eukaryota</taxon>
        <taxon>Metazoa</taxon>
        <taxon>Chordata</taxon>
        <taxon>Craniata</taxon>
        <taxon>Vertebrata</taxon>
        <taxon>Cyclostomata</taxon>
        <taxon>Hyperoartia</taxon>
        <taxon>Petromyzontiformes</taxon>
        <taxon>Petromyzontidae</taxon>
        <taxon>Petromyzon</taxon>
    </lineage>
</organism>
<dbReference type="CDD" id="cd01221">
    <property type="entry name" value="PH_ephexin"/>
    <property type="match status" value="1"/>
</dbReference>
<evidence type="ECO:0000256" key="4">
    <source>
        <dbReference type="PROSITE-ProRule" id="PRU00192"/>
    </source>
</evidence>
<dbReference type="InterPro" id="IPR001849">
    <property type="entry name" value="PH_domain"/>
</dbReference>
<dbReference type="InterPro" id="IPR036028">
    <property type="entry name" value="SH3-like_dom_sf"/>
</dbReference>
<dbReference type="InterPro" id="IPR047270">
    <property type="entry name" value="PH_ephexin"/>
</dbReference>
<dbReference type="Pfam" id="PF07653">
    <property type="entry name" value="SH3_2"/>
    <property type="match status" value="1"/>
</dbReference>
<evidence type="ECO:0000256" key="2">
    <source>
        <dbReference type="ARBA" id="ARBA00022443"/>
    </source>
</evidence>
<evidence type="ECO:0000259" key="6">
    <source>
        <dbReference type="PROSITE" id="PS50003"/>
    </source>
</evidence>
<dbReference type="GO" id="GO:0042995">
    <property type="term" value="C:cell projection"/>
    <property type="evidence" value="ECO:0007669"/>
    <property type="project" value="UniProtKB-SubCell"/>
</dbReference>
<keyword evidence="3" id="KW-0966">Cell projection</keyword>
<dbReference type="Gene3D" id="2.30.30.40">
    <property type="entry name" value="SH3 Domains"/>
    <property type="match status" value="1"/>
</dbReference>
<evidence type="ECO:0000259" key="5">
    <source>
        <dbReference type="PROSITE" id="PS50002"/>
    </source>
</evidence>
<proteinExistence type="predicted"/>